<dbReference type="Proteomes" id="UP000266489">
    <property type="component" value="Unassembled WGS sequence"/>
</dbReference>
<dbReference type="GO" id="GO:0006071">
    <property type="term" value="P:glycerol metabolic process"/>
    <property type="evidence" value="ECO:0007669"/>
    <property type="project" value="InterPro"/>
</dbReference>
<dbReference type="InterPro" id="IPR004007">
    <property type="entry name" value="DhaL_dom"/>
</dbReference>
<sequence length="600" mass="64587">MWSSCFRSRPYHCITGSLCLLQYDGDCAGESRTERRGLVHSRRKRKRIAILPEDILKEIGYSELEALFTAALASLESRKAFINSLNVFPVPDGDTGTNMSLTLRTALEEVQKSQPKSMKELVSTLSAGSLIGARGNSGVILSQIIRGMATAADSKPVLTTTDFTQMLTKATEVAYKAVVMPVEGTILTVVRRMAESAAGLHQEDYTDYLAEVIRTGRQAVKETTGQLPALAEAHVVDAGAEGLVTLLEGMLMSLRGETVASGKLTVEDETEEHVGPQDLTYRYDTVILVASDTLPEAEVRAKLTERGDSLVMASAGGLTKIHVHTNEPYDTIQYLMKFAPIREGRIEDMQYQANEYAGGPASGAGSSSKTLASTEGCADEYVQHAYVVVSPGVGFDEIFRKLGAQIIVGGGDTMNPPTEAFVDPIKACNAKSFIVFPNNKNIIMAAQQAADLIDKDVHVLNARHPVQAISALVQLASCGPDDDCLAVANQAIEATDFFAVTCATKNASVSGMLVHEGDYMLLVDDKLVGLGQSVEGALMHLSESPITWDDKSLVSVYRGADFAEASFDVLVATLTRQFPDLEIQPYYGGQAFYSVVGSVE</sequence>
<dbReference type="PANTHER" id="PTHR33434">
    <property type="entry name" value="DEGV DOMAIN-CONTAINING PROTEIN DR_1986-RELATED"/>
    <property type="match status" value="1"/>
</dbReference>
<dbReference type="InterPro" id="IPR050270">
    <property type="entry name" value="DegV_domain_contain"/>
</dbReference>
<dbReference type="GO" id="GO:0004371">
    <property type="term" value="F:glycerone kinase activity"/>
    <property type="evidence" value="ECO:0007669"/>
    <property type="project" value="InterPro"/>
</dbReference>
<accession>A0A398DJU5</accession>
<dbReference type="InterPro" id="IPR033470">
    <property type="entry name" value="FakA-like_C"/>
</dbReference>
<feature type="domain" description="DhaL" evidence="1">
    <location>
        <begin position="62"/>
        <end position="252"/>
    </location>
</feature>
<proteinExistence type="predicted"/>
<dbReference type="PROSITE" id="PS51480">
    <property type="entry name" value="DHAL"/>
    <property type="match status" value="1"/>
</dbReference>
<reference evidence="2 3" key="1">
    <citation type="submission" date="2018-09" db="EMBL/GenBank/DDBJ databases">
        <title>Discovery and Ecogenomic Context for Candidatus Cryosericales, a Global Caldiserica Order Active in Thawing Permafrost.</title>
        <authorList>
            <person name="Martinez M.A."/>
            <person name="Woodcroft B.J."/>
            <person name="Ignacio Espinoza J.C."/>
            <person name="Zayed A."/>
            <person name="Singleton C.M."/>
            <person name="Boyd J."/>
            <person name="Li Y.-F."/>
            <person name="Purvine S."/>
            <person name="Maughan H."/>
            <person name="Hodgkins S.B."/>
            <person name="Anderson D."/>
            <person name="Sederholm M."/>
            <person name="Temperton B."/>
            <person name="Saleska S.R."/>
            <person name="Tyson G.W."/>
            <person name="Rich V.I."/>
        </authorList>
    </citation>
    <scope>NUCLEOTIDE SEQUENCE [LARGE SCALE GENOMIC DNA]</scope>
    <source>
        <strain evidence="2 3">SMC5</strain>
    </source>
</reference>
<protein>
    <submittedName>
        <fullName evidence="2">DAK2 domain-containing protein</fullName>
    </submittedName>
</protein>
<dbReference type="OrthoDB" id="9760324at2"/>
<organism evidence="2 3">
    <name type="scientific">Candidatus Cryosericum odellii</name>
    <dbReference type="NCBI Taxonomy" id="2290917"/>
    <lineage>
        <taxon>Bacteria</taxon>
        <taxon>Pseudomonadati</taxon>
        <taxon>Caldisericota/Cryosericota group</taxon>
        <taxon>Candidatus Cryosericota</taxon>
        <taxon>Candidatus Cryosericia</taxon>
        <taxon>Candidatus Cryosericales</taxon>
        <taxon>Candidatus Cryosericaceae</taxon>
        <taxon>Candidatus Cryosericum</taxon>
    </lineage>
</organism>
<evidence type="ECO:0000313" key="3">
    <source>
        <dbReference type="Proteomes" id="UP000266489"/>
    </source>
</evidence>
<dbReference type="InterPro" id="IPR019986">
    <property type="entry name" value="YloV-like"/>
</dbReference>
<dbReference type="SUPFAM" id="SSF101473">
    <property type="entry name" value="DhaL-like"/>
    <property type="match status" value="1"/>
</dbReference>
<dbReference type="Gene3D" id="1.25.40.340">
    <property type="match status" value="1"/>
</dbReference>
<evidence type="ECO:0000313" key="2">
    <source>
        <dbReference type="EMBL" id="RIE11291.1"/>
    </source>
</evidence>
<name>A0A398DJU5_9BACT</name>
<dbReference type="NCBIfam" id="TIGR03599">
    <property type="entry name" value="YloV"/>
    <property type="match status" value="1"/>
</dbReference>
<dbReference type="InterPro" id="IPR048394">
    <property type="entry name" value="FakA-like_M"/>
</dbReference>
<comment type="caution">
    <text evidence="2">The sequence shown here is derived from an EMBL/GenBank/DDBJ whole genome shotgun (WGS) entry which is preliminary data.</text>
</comment>
<dbReference type="EMBL" id="QXIU01000119">
    <property type="protein sequence ID" value="RIE11291.1"/>
    <property type="molecule type" value="Genomic_DNA"/>
</dbReference>
<dbReference type="Pfam" id="PF02734">
    <property type="entry name" value="Dak2"/>
    <property type="match status" value="1"/>
</dbReference>
<dbReference type="AlphaFoldDB" id="A0A398DJU5"/>
<evidence type="ECO:0000259" key="1">
    <source>
        <dbReference type="PROSITE" id="PS51480"/>
    </source>
</evidence>
<dbReference type="PANTHER" id="PTHR33434:SF4">
    <property type="entry name" value="PHOSPHATASE PROTEIN"/>
    <property type="match status" value="1"/>
</dbReference>
<dbReference type="Pfam" id="PF21645">
    <property type="entry name" value="FakA-like_M"/>
    <property type="match status" value="1"/>
</dbReference>
<dbReference type="Pfam" id="PF13684">
    <property type="entry name" value="FakA-like_C"/>
    <property type="match status" value="1"/>
</dbReference>
<dbReference type="SMART" id="SM01120">
    <property type="entry name" value="Dak2"/>
    <property type="match status" value="1"/>
</dbReference>
<gene>
    <name evidence="2" type="ORF">SMC5_05035</name>
</gene>
<dbReference type="SMART" id="SM01121">
    <property type="entry name" value="Dak1_2"/>
    <property type="match status" value="1"/>
</dbReference>
<dbReference type="InterPro" id="IPR036117">
    <property type="entry name" value="DhaL_dom_sf"/>
</dbReference>